<evidence type="ECO:0000313" key="9">
    <source>
        <dbReference type="EMBL" id="SNR52473.1"/>
    </source>
</evidence>
<dbReference type="InterPro" id="IPR013102">
    <property type="entry name" value="PYNP_C"/>
</dbReference>
<gene>
    <name evidence="7" type="primary">deoA</name>
    <name evidence="10" type="ORF">EYF88_12235</name>
    <name evidence="9" type="ORF">SAMN06265378_10747</name>
</gene>
<dbReference type="Pfam" id="PF07831">
    <property type="entry name" value="PYNP_C"/>
    <property type="match status" value="1"/>
</dbReference>
<dbReference type="SUPFAM" id="SSF52418">
    <property type="entry name" value="Nucleoside phosphorylase/phosphoribosyltransferase catalytic domain"/>
    <property type="match status" value="1"/>
</dbReference>
<dbReference type="SMART" id="SM00941">
    <property type="entry name" value="PYNP_C"/>
    <property type="match status" value="1"/>
</dbReference>
<dbReference type="Pfam" id="PF00591">
    <property type="entry name" value="Glycos_transf_3"/>
    <property type="match status" value="1"/>
</dbReference>
<reference evidence="10 12" key="3">
    <citation type="submission" date="2019-02" db="EMBL/GenBank/DDBJ databases">
        <authorList>
            <person name="Zhang G."/>
        </authorList>
    </citation>
    <scope>NUCLEOTIDE SEQUENCE [LARGE SCALE GENOMIC DNA]</scope>
    <source>
        <strain evidence="10 12">CMB17</strain>
    </source>
</reference>
<dbReference type="InterPro" id="IPR017459">
    <property type="entry name" value="Glycosyl_Trfase_fam3_N_dom"/>
</dbReference>
<evidence type="ECO:0000256" key="2">
    <source>
        <dbReference type="ARBA" id="ARBA00011738"/>
    </source>
</evidence>
<dbReference type="InterPro" id="IPR036566">
    <property type="entry name" value="PYNP-like_C_sf"/>
</dbReference>
<dbReference type="Gene3D" id="3.40.1030.10">
    <property type="entry name" value="Nucleoside phosphorylase/phosphoribosyltransferase catalytic domain"/>
    <property type="match status" value="1"/>
</dbReference>
<name>A0A238X1P7_9RHOB</name>
<keyword evidence="12" id="KW-1185">Reference proteome</keyword>
<dbReference type="InterPro" id="IPR036320">
    <property type="entry name" value="Glycosyl_Trfase_fam3_N_dom_sf"/>
</dbReference>
<keyword evidence="5 7" id="KW-0808">Transferase</keyword>
<comment type="function">
    <text evidence="7">The enzymes which catalyze the reversible phosphorolysis of pyrimidine nucleosides are involved in the degradation of these compounds and in their utilization as carbon and energy sources, or in the rescue of pyrimidine bases for nucleotide synthesis.</text>
</comment>
<dbReference type="HAMAP" id="MF_01628">
    <property type="entry name" value="Thymid_phosp"/>
    <property type="match status" value="1"/>
</dbReference>
<dbReference type="Pfam" id="PF02885">
    <property type="entry name" value="Glycos_trans_3N"/>
    <property type="match status" value="1"/>
</dbReference>
<protein>
    <recommendedName>
        <fullName evidence="3 7">Thymidine phosphorylase</fullName>
        <ecNumber evidence="3 7">2.4.2.4</ecNumber>
    </recommendedName>
    <alternativeName>
        <fullName evidence="7">TdRPase</fullName>
    </alternativeName>
</protein>
<dbReference type="GO" id="GO:0004645">
    <property type="term" value="F:1,4-alpha-oligoglucan phosphorylase activity"/>
    <property type="evidence" value="ECO:0007669"/>
    <property type="project" value="InterPro"/>
</dbReference>
<dbReference type="GO" id="GO:0046104">
    <property type="term" value="P:thymidine metabolic process"/>
    <property type="evidence" value="ECO:0007669"/>
    <property type="project" value="UniProtKB-UniRule"/>
</dbReference>
<dbReference type="FunFam" id="3.40.1030.10:FF:000003">
    <property type="entry name" value="Pyrimidine-nucleoside phosphorylase"/>
    <property type="match status" value="1"/>
</dbReference>
<reference evidence="9" key="1">
    <citation type="submission" date="2017-06" db="EMBL/GenBank/DDBJ databases">
        <authorList>
            <person name="Kim H.J."/>
            <person name="Triplett B.A."/>
        </authorList>
    </citation>
    <scope>NUCLEOTIDE SEQUENCE [LARGE SCALE GENOMIC DNA]</scope>
    <source>
        <strain evidence="9">DSM 26170</strain>
    </source>
</reference>
<dbReference type="EMBL" id="SIRL01000008">
    <property type="protein sequence ID" value="TBN49334.1"/>
    <property type="molecule type" value="Genomic_DNA"/>
</dbReference>
<dbReference type="Gene3D" id="3.90.1170.30">
    <property type="entry name" value="Pyrimidine nucleoside phosphorylase-like, C-terminal domain"/>
    <property type="match status" value="1"/>
</dbReference>
<dbReference type="InterPro" id="IPR017872">
    <property type="entry name" value="Pyrmidine_PPase_CS"/>
</dbReference>
<dbReference type="GO" id="GO:0005829">
    <property type="term" value="C:cytosol"/>
    <property type="evidence" value="ECO:0007669"/>
    <property type="project" value="TreeGrafter"/>
</dbReference>
<dbReference type="PANTHER" id="PTHR10515">
    <property type="entry name" value="THYMIDINE PHOSPHORYLASE"/>
    <property type="match status" value="1"/>
</dbReference>
<dbReference type="InterPro" id="IPR000312">
    <property type="entry name" value="Glycosyl_Trfase_fam3"/>
</dbReference>
<dbReference type="Proteomes" id="UP000198409">
    <property type="component" value="Unassembled WGS sequence"/>
</dbReference>
<comment type="subunit">
    <text evidence="2 7">Homodimer.</text>
</comment>
<organism evidence="9 11">
    <name type="scientific">Paracoccus sediminis</name>
    <dbReference type="NCBI Taxonomy" id="1214787"/>
    <lineage>
        <taxon>Bacteria</taxon>
        <taxon>Pseudomonadati</taxon>
        <taxon>Pseudomonadota</taxon>
        <taxon>Alphaproteobacteria</taxon>
        <taxon>Rhodobacterales</taxon>
        <taxon>Paracoccaceae</taxon>
        <taxon>Paracoccus</taxon>
    </lineage>
</organism>
<dbReference type="InterPro" id="IPR035902">
    <property type="entry name" value="Nuc_phospho_transferase"/>
</dbReference>
<dbReference type="EMBL" id="FZNM01000007">
    <property type="protein sequence ID" value="SNR52473.1"/>
    <property type="molecule type" value="Genomic_DNA"/>
</dbReference>
<evidence type="ECO:0000256" key="7">
    <source>
        <dbReference type="HAMAP-Rule" id="MF_01628"/>
    </source>
</evidence>
<dbReference type="RefSeq" id="WP_089388292.1">
    <property type="nucleotide sequence ID" value="NZ_FZNM01000007.1"/>
</dbReference>
<dbReference type="NCBIfam" id="NF004490">
    <property type="entry name" value="PRK05820.1"/>
    <property type="match status" value="1"/>
</dbReference>
<comment type="pathway">
    <text evidence="7">Pyrimidine metabolism; dTMP biosynthesis via salvage pathway; dTMP from thymine: step 1/2.</text>
</comment>
<evidence type="ECO:0000259" key="8">
    <source>
        <dbReference type="SMART" id="SM00941"/>
    </source>
</evidence>
<dbReference type="Gene3D" id="1.20.970.10">
    <property type="entry name" value="Transferase, Pyrimidine Nucleoside Phosphorylase, Chain C"/>
    <property type="match status" value="1"/>
</dbReference>
<dbReference type="GO" id="GO:0009032">
    <property type="term" value="F:thymidine phosphorylase activity"/>
    <property type="evidence" value="ECO:0007669"/>
    <property type="project" value="UniProtKB-UniRule"/>
</dbReference>
<dbReference type="PIRSF" id="PIRSF000478">
    <property type="entry name" value="TP_PyNP"/>
    <property type="match status" value="1"/>
</dbReference>
<sequence length="427" mass="43394">MTDPRPVIAAIRDGRGLDGPGAALIAQGLADGSVSDAQAGAFAMAVLTRGIGVPGRVALTRAMRDSGHVLHWDLPGPVVDKHSTGGIGDTVSLILAPLLAARGMFVPMISGRGLGHTGGTLDKLEAIPGYRCDQPEDDFRRIVRTVGCAIVAASGDFAPADRRLYAIRDESATVESIDLITASILSKKFAAGLQALVLDVKAGSGAFLRKAESSQRLAQALVETANGAGCAASALITDMDQPLARSAGNALEVAEAIRVLKGEAGALRDLTLALGGEILRLVGQGHEDLSDLLDSGAAAEAFARMVAAQGGPADLLERPDAHLAQAPVIRPVPAPEGRVTAIDVTALGHSVVALGGGRVRAGERIDPRVGLSMLAKLGEQAGPGRPLALVHAADDAAAEVAVAAVGAAYRLGQGGLPGPLVRDRIGP</sequence>
<evidence type="ECO:0000313" key="10">
    <source>
        <dbReference type="EMBL" id="TBN49334.1"/>
    </source>
</evidence>
<evidence type="ECO:0000256" key="4">
    <source>
        <dbReference type="ARBA" id="ARBA00022676"/>
    </source>
</evidence>
<keyword evidence="4 7" id="KW-0328">Glycosyltransferase</keyword>
<evidence type="ECO:0000313" key="12">
    <source>
        <dbReference type="Proteomes" id="UP000292859"/>
    </source>
</evidence>
<dbReference type="InterPro" id="IPR013465">
    <property type="entry name" value="Thymidine_Pase"/>
</dbReference>
<dbReference type="UniPathway" id="UPA00578">
    <property type="reaction ID" value="UER00638"/>
</dbReference>
<reference evidence="11" key="2">
    <citation type="submission" date="2017-06" db="EMBL/GenBank/DDBJ databases">
        <authorList>
            <person name="Varghese N."/>
            <person name="Submissions S."/>
        </authorList>
    </citation>
    <scope>NUCLEOTIDE SEQUENCE [LARGE SCALE GENOMIC DNA]</scope>
    <source>
        <strain evidence="11">DSM 26170</strain>
    </source>
</reference>
<evidence type="ECO:0000256" key="1">
    <source>
        <dbReference type="ARBA" id="ARBA00006915"/>
    </source>
</evidence>
<dbReference type="InterPro" id="IPR000053">
    <property type="entry name" value="Thymidine/pyrmidine_PPase"/>
</dbReference>
<evidence type="ECO:0000256" key="6">
    <source>
        <dbReference type="ARBA" id="ARBA00048550"/>
    </source>
</evidence>
<dbReference type="SUPFAM" id="SSF47648">
    <property type="entry name" value="Nucleoside phosphorylase/phosphoribosyltransferase N-terminal domain"/>
    <property type="match status" value="1"/>
</dbReference>
<evidence type="ECO:0000256" key="3">
    <source>
        <dbReference type="ARBA" id="ARBA00011892"/>
    </source>
</evidence>
<dbReference type="InterPro" id="IPR018090">
    <property type="entry name" value="Pyrmidine_PPas_bac/euk"/>
</dbReference>
<dbReference type="PROSITE" id="PS00647">
    <property type="entry name" value="THYMID_PHOSPHORYLASE"/>
    <property type="match status" value="1"/>
</dbReference>
<dbReference type="EC" id="2.4.2.4" evidence="3 7"/>
<evidence type="ECO:0000313" key="11">
    <source>
        <dbReference type="Proteomes" id="UP000198409"/>
    </source>
</evidence>
<dbReference type="SUPFAM" id="SSF54680">
    <property type="entry name" value="Pyrimidine nucleoside phosphorylase C-terminal domain"/>
    <property type="match status" value="1"/>
</dbReference>
<dbReference type="AlphaFoldDB" id="A0A238X1P7"/>
<comment type="catalytic activity">
    <reaction evidence="6 7">
        <text>thymidine + phosphate = 2-deoxy-alpha-D-ribose 1-phosphate + thymine</text>
        <dbReference type="Rhea" id="RHEA:16037"/>
        <dbReference type="ChEBI" id="CHEBI:17748"/>
        <dbReference type="ChEBI" id="CHEBI:17821"/>
        <dbReference type="ChEBI" id="CHEBI:43474"/>
        <dbReference type="ChEBI" id="CHEBI:57259"/>
        <dbReference type="EC" id="2.4.2.4"/>
    </reaction>
</comment>
<dbReference type="PANTHER" id="PTHR10515:SF0">
    <property type="entry name" value="THYMIDINE PHOSPHORYLASE"/>
    <property type="match status" value="1"/>
</dbReference>
<dbReference type="OrthoDB" id="9763887at2"/>
<dbReference type="GO" id="GO:0006206">
    <property type="term" value="P:pyrimidine nucleobase metabolic process"/>
    <property type="evidence" value="ECO:0007669"/>
    <property type="project" value="InterPro"/>
</dbReference>
<comment type="similarity">
    <text evidence="1 7">Belongs to the thymidine/pyrimidine-nucleoside phosphorylase family.</text>
</comment>
<dbReference type="Proteomes" id="UP000292859">
    <property type="component" value="Unassembled WGS sequence"/>
</dbReference>
<dbReference type="NCBIfam" id="TIGR02644">
    <property type="entry name" value="Y_phosphoryl"/>
    <property type="match status" value="1"/>
</dbReference>
<accession>A0A238X1P7</accession>
<proteinExistence type="inferred from homology"/>
<feature type="domain" description="Pyrimidine nucleoside phosphorylase C-terminal" evidence="8">
    <location>
        <begin position="338"/>
        <end position="412"/>
    </location>
</feature>
<evidence type="ECO:0000256" key="5">
    <source>
        <dbReference type="ARBA" id="ARBA00022679"/>
    </source>
</evidence>